<name>A0A8S5TBP5_9CAUD</name>
<feature type="compositionally biased region" description="Low complexity" evidence="1">
    <location>
        <begin position="185"/>
        <end position="200"/>
    </location>
</feature>
<feature type="region of interest" description="Disordered" evidence="1">
    <location>
        <begin position="101"/>
        <end position="282"/>
    </location>
</feature>
<feature type="compositionally biased region" description="Pro residues" evidence="1">
    <location>
        <begin position="147"/>
        <end position="166"/>
    </location>
</feature>
<feature type="region of interest" description="Disordered" evidence="1">
    <location>
        <begin position="1"/>
        <end position="38"/>
    </location>
</feature>
<proteinExistence type="predicted"/>
<reference evidence="2" key="1">
    <citation type="journal article" date="2021" name="Proc. Natl. Acad. Sci. U.S.A.">
        <title>A Catalog of Tens of Thousands of Viruses from Human Metagenomes Reveals Hidden Associations with Chronic Diseases.</title>
        <authorList>
            <person name="Tisza M.J."/>
            <person name="Buck C.B."/>
        </authorList>
    </citation>
    <scope>NUCLEOTIDE SEQUENCE</scope>
    <source>
        <strain evidence="2">CtYsl40</strain>
    </source>
</reference>
<organism evidence="2">
    <name type="scientific">Siphoviridae sp. ctYsl40</name>
    <dbReference type="NCBI Taxonomy" id="2827890"/>
    <lineage>
        <taxon>Viruses</taxon>
        <taxon>Duplodnaviria</taxon>
        <taxon>Heunggongvirae</taxon>
        <taxon>Uroviricota</taxon>
        <taxon>Caudoviricetes</taxon>
    </lineage>
</organism>
<protein>
    <submittedName>
        <fullName evidence="2">Uncharacterized protein</fullName>
    </submittedName>
</protein>
<accession>A0A8S5TBP5</accession>
<feature type="compositionally biased region" description="Basic and acidic residues" evidence="1">
    <location>
        <begin position="106"/>
        <end position="133"/>
    </location>
</feature>
<evidence type="ECO:0000313" key="2">
    <source>
        <dbReference type="EMBL" id="DAF60740.1"/>
    </source>
</evidence>
<feature type="compositionally biased region" description="Low complexity" evidence="1">
    <location>
        <begin position="234"/>
        <end position="244"/>
    </location>
</feature>
<feature type="compositionally biased region" description="Basic and acidic residues" evidence="1">
    <location>
        <begin position="20"/>
        <end position="38"/>
    </location>
</feature>
<sequence length="294" mass="30894">MKWGVRKPTTRGSTPPSKRAPKEGGEKRQSLDMHSMSDAELRNTINRIKMQKEYAQLTAPPPKEKGRGRQLVENIVFSSAEAAGKKVLTGALTNVLENALPSALRGKPEKSKADQVAEKVLKGLKGEDKGKDDGGDDSPASEKPKPKPGPQRPSPGSGPLPAPSSPAPSGGGPRQAPPRHSSGARPSNPFRRSSSSAKKSSPPPVDVPDATVRPKSSGPAPIAALPRKPIATQGRPGSSGSGRSYDNDSSSTDRKGRGATQGRPGTTGQRKRRKWPFGHGDLDGIVIDILGETD</sequence>
<evidence type="ECO:0000256" key="1">
    <source>
        <dbReference type="SAM" id="MobiDB-lite"/>
    </source>
</evidence>
<dbReference type="EMBL" id="BK032796">
    <property type="protein sequence ID" value="DAF60740.1"/>
    <property type="molecule type" value="Genomic_DNA"/>
</dbReference>